<dbReference type="SUPFAM" id="SSF47757">
    <property type="entry name" value="Chemotaxis receptor methyltransferase CheR, N-terminal domain"/>
    <property type="match status" value="1"/>
</dbReference>
<comment type="catalytic activity">
    <reaction evidence="2">
        <text>L-glutamyl-[protein] + S-adenosyl-L-methionine = [protein]-L-glutamate 5-O-methyl ester + S-adenosyl-L-homocysteine</text>
        <dbReference type="Rhea" id="RHEA:24452"/>
        <dbReference type="Rhea" id="RHEA-COMP:10208"/>
        <dbReference type="Rhea" id="RHEA-COMP:10311"/>
        <dbReference type="ChEBI" id="CHEBI:29973"/>
        <dbReference type="ChEBI" id="CHEBI:57856"/>
        <dbReference type="ChEBI" id="CHEBI:59789"/>
        <dbReference type="ChEBI" id="CHEBI:82795"/>
        <dbReference type="EC" id="2.1.1.80"/>
    </reaction>
</comment>
<dbReference type="GO" id="GO:0000156">
    <property type="term" value="F:phosphorelay response regulator activity"/>
    <property type="evidence" value="ECO:0007669"/>
    <property type="project" value="InterPro"/>
</dbReference>
<dbReference type="InterPro" id="IPR000014">
    <property type="entry name" value="PAS"/>
</dbReference>
<feature type="active site" evidence="6">
    <location>
        <position position="27"/>
    </location>
</feature>
<evidence type="ECO:0000256" key="2">
    <source>
        <dbReference type="ARBA" id="ARBA00001541"/>
    </source>
</evidence>
<feature type="domain" description="CheB-type methylesterase" evidence="11">
    <location>
        <begin position="15"/>
        <end position="204"/>
    </location>
</feature>
<dbReference type="SMART" id="SM00091">
    <property type="entry name" value="PAS"/>
    <property type="match status" value="4"/>
</dbReference>
<dbReference type="PROSITE" id="PS50109">
    <property type="entry name" value="HIS_KIN"/>
    <property type="match status" value="1"/>
</dbReference>
<dbReference type="PRINTS" id="PR00996">
    <property type="entry name" value="CHERMTFRASE"/>
</dbReference>
<comment type="caution">
    <text evidence="13">The sequence shown here is derived from an EMBL/GenBank/DDBJ whole genome shotgun (WGS) entry which is preliminary data.</text>
</comment>
<evidence type="ECO:0000259" key="12">
    <source>
        <dbReference type="PROSITE" id="PS50123"/>
    </source>
</evidence>
<dbReference type="SUPFAM" id="SSF53335">
    <property type="entry name" value="S-adenosyl-L-methionine-dependent methyltransferases"/>
    <property type="match status" value="1"/>
</dbReference>
<feature type="domain" description="PAC" evidence="10">
    <location>
        <begin position="924"/>
        <end position="977"/>
    </location>
</feature>
<dbReference type="SMART" id="SM00138">
    <property type="entry name" value="MeTrc"/>
    <property type="match status" value="1"/>
</dbReference>
<dbReference type="PROSITE" id="PS50122">
    <property type="entry name" value="CHEB"/>
    <property type="match status" value="1"/>
</dbReference>
<dbReference type="InterPro" id="IPR036097">
    <property type="entry name" value="HisK_dim/P_sf"/>
</dbReference>
<accession>A0A1B8TNE0</accession>
<dbReference type="InterPro" id="IPR022642">
    <property type="entry name" value="CheR_C"/>
</dbReference>
<dbReference type="GO" id="GO:0000155">
    <property type="term" value="F:phosphorelay sensor kinase activity"/>
    <property type="evidence" value="ECO:0007669"/>
    <property type="project" value="InterPro"/>
</dbReference>
<feature type="active site" evidence="6">
    <location>
        <position position="54"/>
    </location>
</feature>
<dbReference type="SMART" id="SM00086">
    <property type="entry name" value="PAC"/>
    <property type="match status" value="2"/>
</dbReference>
<dbReference type="Gene3D" id="3.30.565.10">
    <property type="entry name" value="Histidine kinase-like ATPase, C-terminal domain"/>
    <property type="match status" value="1"/>
</dbReference>
<dbReference type="GO" id="GO:0032259">
    <property type="term" value="P:methylation"/>
    <property type="evidence" value="ECO:0007669"/>
    <property type="project" value="UniProtKB-KW"/>
</dbReference>
<evidence type="ECO:0008006" key="15">
    <source>
        <dbReference type="Google" id="ProtNLM"/>
    </source>
</evidence>
<keyword evidence="7" id="KW-0175">Coiled coil</keyword>
<feature type="active site" evidence="6">
    <location>
        <position position="146"/>
    </location>
</feature>
<dbReference type="OrthoDB" id="9816309at2"/>
<evidence type="ECO:0000256" key="4">
    <source>
        <dbReference type="ARBA" id="ARBA00022679"/>
    </source>
</evidence>
<dbReference type="CDD" id="cd00082">
    <property type="entry name" value="HisKA"/>
    <property type="match status" value="1"/>
</dbReference>
<dbReference type="SUPFAM" id="SSF47384">
    <property type="entry name" value="Homodimeric domain of signal transducing histidine kinase"/>
    <property type="match status" value="1"/>
</dbReference>
<feature type="domain" description="PAS" evidence="9">
    <location>
        <begin position="996"/>
        <end position="1066"/>
    </location>
</feature>
<dbReference type="InterPro" id="IPR000780">
    <property type="entry name" value="CheR_MeTrfase"/>
</dbReference>
<evidence type="ECO:0000256" key="3">
    <source>
        <dbReference type="ARBA" id="ARBA00022603"/>
    </source>
</evidence>
<organism evidence="13 14">
    <name type="scientific">Polaribacter reichenbachii</name>
    <dbReference type="NCBI Taxonomy" id="996801"/>
    <lineage>
        <taxon>Bacteria</taxon>
        <taxon>Pseudomonadati</taxon>
        <taxon>Bacteroidota</taxon>
        <taxon>Flavobacteriia</taxon>
        <taxon>Flavobacteriales</taxon>
        <taxon>Flavobacteriaceae</taxon>
    </lineage>
</organism>
<name>A0A1B8TNE0_9FLAO</name>
<comment type="catalytic activity">
    <reaction evidence="1">
        <text>ATP + protein L-histidine = ADP + protein N-phospho-L-histidine.</text>
        <dbReference type="EC" id="2.7.13.3"/>
    </reaction>
</comment>
<keyword evidence="14" id="KW-1185">Reference proteome</keyword>
<dbReference type="InterPro" id="IPR029063">
    <property type="entry name" value="SAM-dependent_MTases_sf"/>
</dbReference>
<dbReference type="Gene3D" id="1.10.155.10">
    <property type="entry name" value="Chemotaxis receptor methyltransferase CheR, N-terminal domain"/>
    <property type="match status" value="1"/>
</dbReference>
<dbReference type="PROSITE" id="PS50113">
    <property type="entry name" value="PAC"/>
    <property type="match status" value="2"/>
</dbReference>
<dbReference type="EMBL" id="LSFL01000044">
    <property type="protein sequence ID" value="OBY61221.1"/>
    <property type="molecule type" value="Genomic_DNA"/>
</dbReference>
<dbReference type="Pfam" id="PF03705">
    <property type="entry name" value="CheR_N"/>
    <property type="match status" value="1"/>
</dbReference>
<keyword evidence="6" id="KW-0378">Hydrolase</keyword>
<dbReference type="NCBIfam" id="TIGR00229">
    <property type="entry name" value="sensory_box"/>
    <property type="match status" value="2"/>
</dbReference>
<dbReference type="SMART" id="SM00387">
    <property type="entry name" value="HATPase_c"/>
    <property type="match status" value="1"/>
</dbReference>
<sequence length="1340" mass="153022">MKEESHNSINDNLEVVNNSFIVGIGTSAGGLQALKTFFDNLPEDFNHAIVIVQHLSPDYESLMAELLSKNTTLPIHEVKEGVVIKPGNVYLIPPKKNMTISNSVLYLTDKPKRFNLNFPIDIFFKSLAEDQKENSIAIVLSGTGSDGTRGIRAIKEMGGMIMVQKPYDAKFDGMPNSAIATGLVDYILPVSDISAELDNFIKHPKPFNTFVENDNFLFNKDFNQLISLVHKKTNIDFSDYKLPTLVRRVVRRMSVNKANTIRDYLNFSLGNEDELEILYKEFLIGVTRFFRDRDAFEYIEKKIIPELFKNKTQFDKIKIWSVGCSSGEEAYSIAILLKEYMEENNLELNVKIFATDLDKQVIKKAYLGAYAESIVADVSLHYLNKYFVKKGDLYHVIPEIRKMIIFSQHNVAQDPPFTKMDLITCRNLLIYLQPNLQKKILGSFHYSLKPNRFLFLGPSEAIGNFSSSLKVLSRKWRIYENVIPTKTMNLDYFSNNLTNKGYPLQQKVNTKSIIDRQLAETLSHTLLEETGAASAYVDKDFELLSADGEFNKFFKFPEKKLRSFNIFKILPQPISLALSTALRKAEKESKKVIYKDIAVNINNILQHITLIVKPVKTSPTSLELIYLIIFLSEVNENKFKTLNDDKTLLEKGKILRSSDNDRLALLEQELLDTKANLQAMVEEIETSNEELQSTNEELQSVNEELHTVNAEYQEKIEEIATINSDLENLITSTDIGTIFLDEKLNIRRFTPAVKKFFNIIDNDLGRPISHFNLSFGNIDRNVFIDNLNDVLTLGKSFQREIVYKDKWYLKRTNPFLNALNQIKGAVVSFVDNTEQKNLGNEVASKNYFLEKIINVTPNIIYIFNSETLSNEFANVQLTNYLGYSVEEVQALGDKVFPTILHPEDLELVKKHQKNLKHSKEGEIIELTYRCFDKEGNLKWFLSRDTLFEKNEKTGGIKIIGVAIDVTDLKQAQETLKTANQSLEDEVSLRTEKLRITEDKYHTLYDNAPDMFVSVNTDSNIIECNQTLVNKTGFTRKEILGMSILDIYHEDCKQDAKEAFDKFMNTGKVTNKELKIRKKDGGQIDVNLNVASIKDDEGNIKYSSSSWRDITEYKNIMSELEELTYVSTHDIKAPINNISSFISLLKEDDSIKDENSLEAIHWIESNVNNANNTLKNLISVAKARTLVLDKIEDISLEKSFKEVMYLLESLIEKSKVKVTYDFSECDSIKFSEVHLKSMLQNLLNNAIKYQSEERDLEVNIRSFKKEGYDCISVADNGIGINLEEHKDLVFGLFKRASDVKEGSGLALYLIKKILDKTGGEISVESELDKGATFTLCFKQNN</sequence>
<dbReference type="Pfam" id="PF13426">
    <property type="entry name" value="PAS_9"/>
    <property type="match status" value="1"/>
</dbReference>
<evidence type="ECO:0000259" key="8">
    <source>
        <dbReference type="PROSITE" id="PS50109"/>
    </source>
</evidence>
<keyword evidence="5" id="KW-0949">S-adenosyl-L-methionine</keyword>
<dbReference type="GO" id="GO:0006935">
    <property type="term" value="P:chemotaxis"/>
    <property type="evidence" value="ECO:0007669"/>
    <property type="project" value="UniProtKB-UniRule"/>
</dbReference>
<dbReference type="InterPro" id="IPR001610">
    <property type="entry name" value="PAC"/>
</dbReference>
<dbReference type="PROSITE" id="PS50112">
    <property type="entry name" value="PAS"/>
    <property type="match status" value="2"/>
</dbReference>
<dbReference type="PROSITE" id="PS50123">
    <property type="entry name" value="CHER"/>
    <property type="match status" value="1"/>
</dbReference>
<dbReference type="Gene3D" id="3.40.50.150">
    <property type="entry name" value="Vaccinia Virus protein VP39"/>
    <property type="match status" value="1"/>
</dbReference>
<dbReference type="InterPro" id="IPR013655">
    <property type="entry name" value="PAS_fold_3"/>
</dbReference>
<dbReference type="InterPro" id="IPR005467">
    <property type="entry name" value="His_kinase_dom"/>
</dbReference>
<dbReference type="InterPro" id="IPR003594">
    <property type="entry name" value="HATPase_dom"/>
</dbReference>
<proteinExistence type="predicted"/>
<dbReference type="CDD" id="cd16434">
    <property type="entry name" value="CheB-CheR_fusion"/>
    <property type="match status" value="1"/>
</dbReference>
<feature type="domain" description="CheR-type methyltransferase" evidence="12">
    <location>
        <begin position="210"/>
        <end position="489"/>
    </location>
</feature>
<evidence type="ECO:0000256" key="6">
    <source>
        <dbReference type="PROSITE-ProRule" id="PRU00050"/>
    </source>
</evidence>
<dbReference type="RefSeq" id="WP_068365285.1">
    <property type="nucleotide sequence ID" value="NZ_CP019337.1"/>
</dbReference>
<evidence type="ECO:0000259" key="11">
    <source>
        <dbReference type="PROSITE" id="PS50122"/>
    </source>
</evidence>
<dbReference type="SUPFAM" id="SSF55874">
    <property type="entry name" value="ATPase domain of HSP90 chaperone/DNA topoisomerase II/histidine kinase"/>
    <property type="match status" value="1"/>
</dbReference>
<evidence type="ECO:0000256" key="1">
    <source>
        <dbReference type="ARBA" id="ARBA00000085"/>
    </source>
</evidence>
<dbReference type="Gene3D" id="1.10.287.130">
    <property type="match status" value="1"/>
</dbReference>
<dbReference type="Pfam" id="PF08447">
    <property type="entry name" value="PAS_3"/>
    <property type="match status" value="1"/>
</dbReference>
<dbReference type="InterPro" id="IPR000673">
    <property type="entry name" value="Sig_transdc_resp-reg_Me-estase"/>
</dbReference>
<evidence type="ECO:0000256" key="7">
    <source>
        <dbReference type="SAM" id="Coils"/>
    </source>
</evidence>
<dbReference type="InterPro" id="IPR036890">
    <property type="entry name" value="HATPase_C_sf"/>
</dbReference>
<dbReference type="SUPFAM" id="SSF52738">
    <property type="entry name" value="Methylesterase CheB, C-terminal domain"/>
    <property type="match status" value="1"/>
</dbReference>
<keyword evidence="4" id="KW-0808">Transferase</keyword>
<dbReference type="STRING" id="996801.BW723_10490"/>
<feature type="domain" description="PAC" evidence="10">
    <location>
        <begin position="1069"/>
        <end position="1121"/>
    </location>
</feature>
<evidence type="ECO:0000313" key="13">
    <source>
        <dbReference type="EMBL" id="OBY61221.1"/>
    </source>
</evidence>
<evidence type="ECO:0000259" key="10">
    <source>
        <dbReference type="PROSITE" id="PS50113"/>
    </source>
</evidence>
<dbReference type="Pfam" id="PF13596">
    <property type="entry name" value="PAS_10"/>
    <property type="match status" value="1"/>
</dbReference>
<dbReference type="Pfam" id="PF02518">
    <property type="entry name" value="HATPase_c"/>
    <property type="match status" value="1"/>
</dbReference>
<dbReference type="InterPro" id="IPR003661">
    <property type="entry name" value="HisK_dim/P_dom"/>
</dbReference>
<reference evidence="14" key="1">
    <citation type="submission" date="2016-02" db="EMBL/GenBank/DDBJ databases">
        <title>Paenibacillus sp. LPB0068, isolated from Crassostrea gigas.</title>
        <authorList>
            <person name="Shin S.-K."/>
            <person name="Yi H."/>
        </authorList>
    </citation>
    <scope>NUCLEOTIDE SEQUENCE [LARGE SCALE GENOMIC DNA]</scope>
    <source>
        <strain evidence="14">KCTC 23969</strain>
    </source>
</reference>
<dbReference type="Proteomes" id="UP000092612">
    <property type="component" value="Unassembled WGS sequence"/>
</dbReference>
<evidence type="ECO:0000313" key="14">
    <source>
        <dbReference type="Proteomes" id="UP000092612"/>
    </source>
</evidence>
<dbReference type="InterPro" id="IPR050903">
    <property type="entry name" value="Bact_Chemotaxis_MeTrfase"/>
</dbReference>
<dbReference type="SUPFAM" id="SSF55785">
    <property type="entry name" value="PYP-like sensor domain (PAS domain)"/>
    <property type="match status" value="2"/>
</dbReference>
<dbReference type="KEGG" id="prn:BW723_10490"/>
<feature type="domain" description="PAS" evidence="9">
    <location>
        <begin position="845"/>
        <end position="922"/>
    </location>
</feature>
<dbReference type="Pfam" id="PF01339">
    <property type="entry name" value="CheB_methylest"/>
    <property type="match status" value="1"/>
</dbReference>
<dbReference type="GO" id="GO:0008983">
    <property type="term" value="F:protein-glutamate O-methyltransferase activity"/>
    <property type="evidence" value="ECO:0007669"/>
    <property type="project" value="UniProtKB-EC"/>
</dbReference>
<evidence type="ECO:0000259" key="9">
    <source>
        <dbReference type="PROSITE" id="PS50112"/>
    </source>
</evidence>
<dbReference type="Pfam" id="PF01739">
    <property type="entry name" value="CheR"/>
    <property type="match status" value="1"/>
</dbReference>
<keyword evidence="3" id="KW-0489">Methyltransferase</keyword>
<dbReference type="PANTHER" id="PTHR24422">
    <property type="entry name" value="CHEMOTAXIS PROTEIN METHYLTRANSFERASE"/>
    <property type="match status" value="1"/>
</dbReference>
<dbReference type="InterPro" id="IPR035909">
    <property type="entry name" value="CheB_C"/>
</dbReference>
<dbReference type="InterPro" id="IPR036804">
    <property type="entry name" value="CheR_N_sf"/>
</dbReference>
<protein>
    <recommendedName>
        <fullName evidence="15">Protein-glutamate O-methyltransferase</fullName>
    </recommendedName>
</protein>
<dbReference type="Gene3D" id="3.30.450.20">
    <property type="entry name" value="PAS domain"/>
    <property type="match status" value="3"/>
</dbReference>
<feature type="coiled-coil region" evidence="7">
    <location>
        <begin position="663"/>
        <end position="729"/>
    </location>
</feature>
<feature type="domain" description="Histidine kinase" evidence="8">
    <location>
        <begin position="1125"/>
        <end position="1340"/>
    </location>
</feature>
<gene>
    <name evidence="13" type="ORF">LPB301_17265</name>
</gene>
<dbReference type="GO" id="GO:0005737">
    <property type="term" value="C:cytoplasm"/>
    <property type="evidence" value="ECO:0007669"/>
    <property type="project" value="InterPro"/>
</dbReference>
<dbReference type="GO" id="GO:0008984">
    <property type="term" value="F:protein-glutamate methylesterase activity"/>
    <property type="evidence" value="ECO:0007669"/>
    <property type="project" value="InterPro"/>
</dbReference>
<dbReference type="InterPro" id="IPR000700">
    <property type="entry name" value="PAS-assoc_C"/>
</dbReference>
<dbReference type="InterPro" id="IPR035965">
    <property type="entry name" value="PAS-like_dom_sf"/>
</dbReference>
<keyword evidence="6" id="KW-0145">Chemotaxis</keyword>
<dbReference type="Gene3D" id="3.40.50.180">
    <property type="entry name" value="Methylesterase CheB, C-terminal domain"/>
    <property type="match status" value="1"/>
</dbReference>
<dbReference type="CDD" id="cd00130">
    <property type="entry name" value="PAS"/>
    <property type="match status" value="2"/>
</dbReference>
<dbReference type="InterPro" id="IPR022641">
    <property type="entry name" value="CheR_N"/>
</dbReference>
<evidence type="ECO:0000256" key="5">
    <source>
        <dbReference type="ARBA" id="ARBA00022691"/>
    </source>
</evidence>